<protein>
    <submittedName>
        <fullName evidence="1">Uncharacterized protein</fullName>
    </submittedName>
</protein>
<evidence type="ECO:0000313" key="2">
    <source>
        <dbReference type="Proteomes" id="UP000444980"/>
    </source>
</evidence>
<dbReference type="Proteomes" id="UP000444980">
    <property type="component" value="Unassembled WGS sequence"/>
</dbReference>
<sequence length="349" mass="38432">MATPDEAADLATRLLDAHVAHELGQLLDPQAFESAIVEEVDRFLAMADTLTLSQAVDPEPVQAVARKYAAQVPVEGAIPELVGEIARLLYRHGVNDEYRFSDLIGDRQFDELTTAVGELGVVRRIVRRVLSEPSTVDTAVEMVTRAVDAALEEPEAAGEPSAAELSAWLRSRVGRGARGLARSVRPVIDGTVERVTRTGAAIVLRGNESDAEGLLVDAAREVWRTNRDEPVGAYRDLVAEEDVDDIVVLVFEFWREFRNTAFLRTLLDEGVGYVFDKYGDTPLTELLGEVGVFRADLIEEGLRFGPPVIARLHERGFLDEVVRHRLAGFYQSPRFRAAFEEGQGPVGGR</sequence>
<evidence type="ECO:0000313" key="1">
    <source>
        <dbReference type="EMBL" id="GED97996.1"/>
    </source>
</evidence>
<comment type="caution">
    <text evidence="1">The sequence shown here is derived from an EMBL/GenBank/DDBJ whole genome shotgun (WGS) entry which is preliminary data.</text>
</comment>
<proteinExistence type="predicted"/>
<organism evidence="1 2">
    <name type="scientific">Gordonia crocea</name>
    <dbReference type="NCBI Taxonomy" id="589162"/>
    <lineage>
        <taxon>Bacteria</taxon>
        <taxon>Bacillati</taxon>
        <taxon>Actinomycetota</taxon>
        <taxon>Actinomycetes</taxon>
        <taxon>Mycobacteriales</taxon>
        <taxon>Gordoniaceae</taxon>
        <taxon>Gordonia</taxon>
    </lineage>
</organism>
<dbReference type="RefSeq" id="WP_161927245.1">
    <property type="nucleotide sequence ID" value="NZ_BJOU01000001.1"/>
</dbReference>
<dbReference type="AlphaFoldDB" id="A0A7I9UYM0"/>
<dbReference type="EMBL" id="BJOU01000001">
    <property type="protein sequence ID" value="GED97996.1"/>
    <property type="molecule type" value="Genomic_DNA"/>
</dbReference>
<dbReference type="OrthoDB" id="3759563at2"/>
<gene>
    <name evidence="1" type="ORF">nbrc107697_20350</name>
</gene>
<name>A0A7I9UYM0_9ACTN</name>
<keyword evidence="2" id="KW-1185">Reference proteome</keyword>
<reference evidence="2" key="1">
    <citation type="submission" date="2019-06" db="EMBL/GenBank/DDBJ databases">
        <title>Gordonia isolated from sludge of a wastewater treatment plant.</title>
        <authorList>
            <person name="Tamura T."/>
            <person name="Aoyama K."/>
            <person name="Kang Y."/>
            <person name="Saito S."/>
            <person name="Akiyama N."/>
            <person name="Yazawa K."/>
            <person name="Gonoi T."/>
            <person name="Mikami Y."/>
        </authorList>
    </citation>
    <scope>NUCLEOTIDE SEQUENCE [LARGE SCALE GENOMIC DNA]</scope>
    <source>
        <strain evidence="2">NBRC 107697</strain>
    </source>
</reference>
<accession>A0A7I9UYM0</accession>